<name>A0ABX2V9D1_9BACL</name>
<gene>
    <name evidence="1" type="ORF">A3783_02485</name>
</gene>
<protein>
    <submittedName>
        <fullName evidence="1">Uncharacterized protein</fullName>
    </submittedName>
</protein>
<evidence type="ECO:0000313" key="2">
    <source>
        <dbReference type="Proteomes" id="UP000078447"/>
    </source>
</evidence>
<reference evidence="1 2" key="1">
    <citation type="submission" date="2016-03" db="EMBL/GenBank/DDBJ databases">
        <authorList>
            <person name="Cho S.-Y."/>
            <person name="Lim S."/>
            <person name="Kim H."/>
            <person name="Soh E.H."/>
            <person name="Moon J.S."/>
        </authorList>
    </citation>
    <scope>NUCLEOTIDE SEQUENCE [LARGE SCALE GENOMIC DNA]</scope>
    <source>
        <strain evidence="1 2">KCTC 3810</strain>
    </source>
</reference>
<comment type="caution">
    <text evidence="1">The sequence shown here is derived from an EMBL/GenBank/DDBJ whole genome shotgun (WGS) entry which is preliminary data.</text>
</comment>
<proteinExistence type="predicted"/>
<accession>A0ABX2V9D1</accession>
<sequence>MTVGQSRWMEQPLIDEQKRLAALSEAELNVRLNQLQTMTSEDDILYLLYTIQEAFLAREDGIEAYLAIVDPFLGLDGVEQVLAIFMYEKGERYAFDLALRTASPYLPYGLALKLEEVAASRSRTARNVQQTDDASYLQLEEKPAVTLTEQDWITLYRFGTLEEQFRFLAQTDLRVHPGLMHYIVHDYLTGRDVKHPSALVMQRLLPQLTESAHVYPIEVSIQSLGVHMSFHRPEQLESCLTQQTTQLQRFADAAFDLERMDPFKALLLMNWYQIVYLEETMEQGEVVEKWLGAVEELADLEFLSEAPPESLSPQAQKIYRAVHLVLPEGKLYEQALLQ</sequence>
<dbReference type="EMBL" id="LVVL01000001">
    <property type="protein sequence ID" value="OAN14822.1"/>
    <property type="molecule type" value="Genomic_DNA"/>
</dbReference>
<evidence type="ECO:0000313" key="1">
    <source>
        <dbReference type="EMBL" id="OAN14822.1"/>
    </source>
</evidence>
<keyword evidence="2" id="KW-1185">Reference proteome</keyword>
<organism evidence="1 2">
    <name type="scientific">Exiguobacterium undae</name>
    <dbReference type="NCBI Taxonomy" id="169177"/>
    <lineage>
        <taxon>Bacteria</taxon>
        <taxon>Bacillati</taxon>
        <taxon>Bacillota</taxon>
        <taxon>Bacilli</taxon>
        <taxon>Bacillales</taxon>
        <taxon>Bacillales Family XII. Incertae Sedis</taxon>
        <taxon>Exiguobacterium</taxon>
    </lineage>
</organism>
<dbReference type="RefSeq" id="WP_028105896.1">
    <property type="nucleotide sequence ID" value="NZ_LVVL01000001.1"/>
</dbReference>
<dbReference type="Proteomes" id="UP000078447">
    <property type="component" value="Unassembled WGS sequence"/>
</dbReference>